<dbReference type="OrthoDB" id="8057069at2759"/>
<dbReference type="Proteomes" id="UP001153714">
    <property type="component" value="Chromosome 9"/>
</dbReference>
<organism evidence="2 3">
    <name type="scientific">Diatraea saccharalis</name>
    <name type="common">sugarcane borer</name>
    <dbReference type="NCBI Taxonomy" id="40085"/>
    <lineage>
        <taxon>Eukaryota</taxon>
        <taxon>Metazoa</taxon>
        <taxon>Ecdysozoa</taxon>
        <taxon>Arthropoda</taxon>
        <taxon>Hexapoda</taxon>
        <taxon>Insecta</taxon>
        <taxon>Pterygota</taxon>
        <taxon>Neoptera</taxon>
        <taxon>Endopterygota</taxon>
        <taxon>Lepidoptera</taxon>
        <taxon>Glossata</taxon>
        <taxon>Ditrysia</taxon>
        <taxon>Pyraloidea</taxon>
        <taxon>Crambidae</taxon>
        <taxon>Crambinae</taxon>
        <taxon>Diatraea</taxon>
    </lineage>
</organism>
<dbReference type="EMBL" id="OU893340">
    <property type="protein sequence ID" value="CAG9796468.1"/>
    <property type="molecule type" value="Genomic_DNA"/>
</dbReference>
<accession>A0A9N9WKM2</accession>
<keyword evidence="3" id="KW-1185">Reference proteome</keyword>
<reference evidence="2" key="1">
    <citation type="submission" date="2021-12" db="EMBL/GenBank/DDBJ databases">
        <authorList>
            <person name="King R."/>
        </authorList>
    </citation>
    <scope>NUCLEOTIDE SEQUENCE</scope>
</reference>
<proteinExistence type="predicted"/>
<evidence type="ECO:0000256" key="1">
    <source>
        <dbReference type="SAM" id="MobiDB-lite"/>
    </source>
</evidence>
<evidence type="ECO:0000313" key="2">
    <source>
        <dbReference type="EMBL" id="CAG9796468.1"/>
    </source>
</evidence>
<feature type="region of interest" description="Disordered" evidence="1">
    <location>
        <begin position="161"/>
        <end position="184"/>
    </location>
</feature>
<dbReference type="AlphaFoldDB" id="A0A9N9WKM2"/>
<protein>
    <submittedName>
        <fullName evidence="2">Uncharacterized protein</fullName>
    </submittedName>
</protein>
<gene>
    <name evidence="2" type="ORF">DIATSA_LOCUS13661</name>
</gene>
<evidence type="ECO:0000313" key="3">
    <source>
        <dbReference type="Proteomes" id="UP001153714"/>
    </source>
</evidence>
<feature type="compositionally biased region" description="Pro residues" evidence="1">
    <location>
        <begin position="119"/>
        <end position="130"/>
    </location>
</feature>
<feature type="compositionally biased region" description="Low complexity" evidence="1">
    <location>
        <begin position="101"/>
        <end position="113"/>
    </location>
</feature>
<name>A0A9N9WKM2_9NEOP</name>
<feature type="region of interest" description="Disordered" evidence="1">
    <location>
        <begin position="68"/>
        <end position="138"/>
    </location>
</feature>
<feature type="compositionally biased region" description="Polar residues" evidence="1">
    <location>
        <begin position="168"/>
        <end position="184"/>
    </location>
</feature>
<sequence>MFVTPVRALLARLPKNDLSLSAQLDITYGLLNARIRKRLRREELFNFSDLLRLARAIEDAFDEKLLSNPNSKSVSYTQAAQPTSTPVDGGKARPRAPETPGSPASAGSGAPAPVIRRSPAPPSCSTPPTPAVSTTKKTHPSCVYYKRFGHTRDQCRKLQDQLGEPKPFSNSAEVRNNNSASDKLREQNQSFYALDSRNNVRNPSLVTSPFSTKYSKNSNVVNTYSRHEPDIMLPFANNVGNNNNSSV</sequence>
<reference evidence="2" key="2">
    <citation type="submission" date="2022-10" db="EMBL/GenBank/DDBJ databases">
        <authorList>
            <consortium name="ENA_rothamsted_submissions"/>
            <consortium name="culmorum"/>
            <person name="King R."/>
        </authorList>
    </citation>
    <scope>NUCLEOTIDE SEQUENCE</scope>
</reference>
<feature type="compositionally biased region" description="Polar residues" evidence="1">
    <location>
        <begin position="68"/>
        <end position="86"/>
    </location>
</feature>